<dbReference type="GO" id="GO:0006631">
    <property type="term" value="P:fatty acid metabolic process"/>
    <property type="evidence" value="ECO:0007669"/>
    <property type="project" value="TreeGrafter"/>
</dbReference>
<dbReference type="Pfam" id="PF13193">
    <property type="entry name" value="AMP-binding_C"/>
    <property type="match status" value="1"/>
</dbReference>
<dbReference type="PANTHER" id="PTHR43201:SF5">
    <property type="entry name" value="MEDIUM-CHAIN ACYL-COA LIGASE ACSF2, MITOCHONDRIAL"/>
    <property type="match status" value="1"/>
</dbReference>
<feature type="compositionally biased region" description="Pro residues" evidence="3">
    <location>
        <begin position="1"/>
        <end position="10"/>
    </location>
</feature>
<dbReference type="PANTHER" id="PTHR43201">
    <property type="entry name" value="ACYL-COA SYNTHETASE"/>
    <property type="match status" value="1"/>
</dbReference>
<dbReference type="InterPro" id="IPR025110">
    <property type="entry name" value="AMP-bd_C"/>
</dbReference>
<accession>A0A5P2B5B7</accession>
<organism evidence="6 7">
    <name type="scientific">Streptomyces venezuelae</name>
    <dbReference type="NCBI Taxonomy" id="54571"/>
    <lineage>
        <taxon>Bacteria</taxon>
        <taxon>Bacillati</taxon>
        <taxon>Actinomycetota</taxon>
        <taxon>Actinomycetes</taxon>
        <taxon>Kitasatosporales</taxon>
        <taxon>Streptomycetaceae</taxon>
        <taxon>Streptomyces</taxon>
    </lineage>
</organism>
<dbReference type="OrthoDB" id="3802565at2"/>
<feature type="domain" description="AMP-dependent synthetase/ligase" evidence="4">
    <location>
        <begin position="63"/>
        <end position="413"/>
    </location>
</feature>
<evidence type="ECO:0000313" key="7">
    <source>
        <dbReference type="Proteomes" id="UP000323046"/>
    </source>
</evidence>
<keyword evidence="7" id="KW-1185">Reference proteome</keyword>
<dbReference type="InterPro" id="IPR042099">
    <property type="entry name" value="ANL_N_sf"/>
</dbReference>
<keyword evidence="2" id="KW-0436">Ligase</keyword>
<dbReference type="InterPro" id="IPR000873">
    <property type="entry name" value="AMP-dep_synth/lig_dom"/>
</dbReference>
<feature type="region of interest" description="Disordered" evidence="3">
    <location>
        <begin position="1"/>
        <end position="57"/>
    </location>
</feature>
<dbReference type="AlphaFoldDB" id="A0A5P2B5B7"/>
<dbReference type="EMBL" id="CP029193">
    <property type="protein sequence ID" value="QES25466.1"/>
    <property type="molecule type" value="Genomic_DNA"/>
</dbReference>
<feature type="compositionally biased region" description="Basic and acidic residues" evidence="3">
    <location>
        <begin position="25"/>
        <end position="36"/>
    </location>
</feature>
<dbReference type="Pfam" id="PF00501">
    <property type="entry name" value="AMP-binding"/>
    <property type="match status" value="1"/>
</dbReference>
<dbReference type="SUPFAM" id="SSF56801">
    <property type="entry name" value="Acetyl-CoA synthetase-like"/>
    <property type="match status" value="1"/>
</dbReference>
<evidence type="ECO:0000256" key="2">
    <source>
        <dbReference type="ARBA" id="ARBA00022598"/>
    </source>
</evidence>
<proteinExistence type="inferred from homology"/>
<dbReference type="Gene3D" id="3.30.300.30">
    <property type="match status" value="1"/>
</dbReference>
<evidence type="ECO:0000259" key="4">
    <source>
        <dbReference type="Pfam" id="PF00501"/>
    </source>
</evidence>
<dbReference type="Proteomes" id="UP000323046">
    <property type="component" value="Chromosome"/>
</dbReference>
<evidence type="ECO:0000313" key="6">
    <source>
        <dbReference type="EMBL" id="QES25466.1"/>
    </source>
</evidence>
<evidence type="ECO:0000259" key="5">
    <source>
        <dbReference type="Pfam" id="PF13193"/>
    </source>
</evidence>
<dbReference type="Gene3D" id="3.40.50.12780">
    <property type="entry name" value="N-terminal domain of ligase-like"/>
    <property type="match status" value="1"/>
</dbReference>
<sequence>MRTPPSPWSPGPSHSHLSRVRWRRRTDMRTRTERRAWSMATASEHQADGPGRPGPTTLRELLDSAARARPRAVAVRGEDAVLTYGELHERVRATARRFEALGVTGRGAAGLLLENTPDSVVALLAAARLGVRLVPLEPGTTRTQLGSVREALGPLSVMGHTARLAALEGAEGPDPLDCAFIPIEDPGGDTPSRVPEGDAAAMPDAPFLHQYTSGSTGEPKVAVHTQRNLVNGGDIYARSYGITEDDRILAAVPLLHSFGLVAGLVTALRAGAELVLLGRFTPARLLRALEEHACTVLVAAPMAYDLTTRAAGASPSVPRALRLCLSSGAALPPAVARRAKERLGLDIQQVYGCTEAGVIAARRPEDGSAADLGVGRPMPGVRIRVVDERGDEVARGEEGALLVRTPAMFTHYLGHADATREAFADGWYRTGDVARVGPEGHLHLVGRKDSFINVGGKKVNPLEVEQALLAHPSVVEAVVWGETTDDGGERVRASVVARPPLPATELTSHCRARLLPHQVPAEVDFVASLPKSSMGKIRRAAVRTAAAVRRS</sequence>
<evidence type="ECO:0000256" key="3">
    <source>
        <dbReference type="SAM" id="MobiDB-lite"/>
    </source>
</evidence>
<protein>
    <recommendedName>
        <fullName evidence="8">Acyl--CoA ligase</fullName>
    </recommendedName>
</protein>
<dbReference type="GO" id="GO:0031956">
    <property type="term" value="F:medium-chain fatty acid-CoA ligase activity"/>
    <property type="evidence" value="ECO:0007669"/>
    <property type="project" value="TreeGrafter"/>
</dbReference>
<evidence type="ECO:0000256" key="1">
    <source>
        <dbReference type="ARBA" id="ARBA00006432"/>
    </source>
</evidence>
<dbReference type="InterPro" id="IPR045851">
    <property type="entry name" value="AMP-bd_C_sf"/>
</dbReference>
<reference evidence="6 7" key="1">
    <citation type="submission" date="2018-05" db="EMBL/GenBank/DDBJ databases">
        <title>Streptomyces venezuelae.</title>
        <authorList>
            <person name="Kim W."/>
            <person name="Lee N."/>
            <person name="Cho B.-K."/>
        </authorList>
    </citation>
    <scope>NUCLEOTIDE SEQUENCE [LARGE SCALE GENOMIC DNA]</scope>
    <source>
        <strain evidence="6 7">ATCC 14583</strain>
    </source>
</reference>
<name>A0A5P2B5B7_STRVZ</name>
<feature type="domain" description="AMP-binding enzyme C-terminal" evidence="5">
    <location>
        <begin position="463"/>
        <end position="536"/>
    </location>
</feature>
<comment type="similarity">
    <text evidence="1">Belongs to the ATP-dependent AMP-binding enzyme family.</text>
</comment>
<evidence type="ECO:0008006" key="8">
    <source>
        <dbReference type="Google" id="ProtNLM"/>
    </source>
</evidence>
<gene>
    <name evidence="6" type="ORF">DEJ47_02415</name>
</gene>